<organism evidence="4">
    <name type="scientific">Turicibacter sanguinis</name>
    <dbReference type="NCBI Taxonomy" id="154288"/>
    <lineage>
        <taxon>Bacteria</taxon>
        <taxon>Bacillati</taxon>
        <taxon>Bacillota</taxon>
        <taxon>Erysipelotrichia</taxon>
        <taxon>Erysipelotrichales</taxon>
        <taxon>Turicibacteraceae</taxon>
        <taxon>Turicibacter</taxon>
    </lineage>
</organism>
<dbReference type="AlphaFoldDB" id="A0A6I3NGC9"/>
<evidence type="ECO:0000256" key="2">
    <source>
        <dbReference type="ARBA" id="ARBA00023125"/>
    </source>
</evidence>
<comment type="caution">
    <text evidence="4">The sequence shown here is derived from an EMBL/GenBank/DDBJ whole genome shotgun (WGS) entry which is preliminary data.</text>
</comment>
<dbReference type="SUPFAM" id="SSF51215">
    <property type="entry name" value="Regulatory protein AraC"/>
    <property type="match status" value="1"/>
</dbReference>
<dbReference type="PANTHER" id="PTHR43280">
    <property type="entry name" value="ARAC-FAMILY TRANSCRIPTIONAL REGULATOR"/>
    <property type="match status" value="1"/>
</dbReference>
<dbReference type="PRINTS" id="PR00032">
    <property type="entry name" value="HTHARAC"/>
</dbReference>
<dbReference type="InterPro" id="IPR009057">
    <property type="entry name" value="Homeodomain-like_sf"/>
</dbReference>
<keyword evidence="1" id="KW-0805">Transcription regulation</keyword>
<proteinExistence type="predicted"/>
<reference evidence="4" key="1">
    <citation type="journal article" date="2019" name="Nat. Med.">
        <title>A library of human gut bacterial isolates paired with longitudinal multiomics data enables mechanistic microbiome research.</title>
        <authorList>
            <person name="Poyet M."/>
            <person name="Groussin M."/>
            <person name="Gibbons S.M."/>
            <person name="Avila-Pacheco J."/>
            <person name="Jiang X."/>
            <person name="Kearney S.M."/>
            <person name="Perrotta A.R."/>
            <person name="Berdy B."/>
            <person name="Zhao S."/>
            <person name="Lieberman T.D."/>
            <person name="Swanson P.K."/>
            <person name="Smith M."/>
            <person name="Roesemann S."/>
            <person name="Alexander J.E."/>
            <person name="Rich S.A."/>
            <person name="Livny J."/>
            <person name="Vlamakis H."/>
            <person name="Clish C."/>
            <person name="Bullock K."/>
            <person name="Deik A."/>
            <person name="Scott J."/>
            <person name="Pierce K.A."/>
            <person name="Xavier R.J."/>
            <person name="Alm E.J."/>
        </authorList>
    </citation>
    <scope>NUCLEOTIDE SEQUENCE</scope>
    <source>
        <strain evidence="4">BIOML-A179</strain>
    </source>
</reference>
<dbReference type="SUPFAM" id="SSF46689">
    <property type="entry name" value="Homeodomain-like"/>
    <property type="match status" value="2"/>
</dbReference>
<dbReference type="Gene3D" id="1.10.10.60">
    <property type="entry name" value="Homeodomain-like"/>
    <property type="match status" value="2"/>
</dbReference>
<dbReference type="EMBL" id="WMQV01000016">
    <property type="protein sequence ID" value="MTL94507.1"/>
    <property type="molecule type" value="Genomic_DNA"/>
</dbReference>
<dbReference type="InterPro" id="IPR018060">
    <property type="entry name" value="HTH_AraC"/>
</dbReference>
<dbReference type="GO" id="GO:0003700">
    <property type="term" value="F:DNA-binding transcription factor activity"/>
    <property type="evidence" value="ECO:0007669"/>
    <property type="project" value="InterPro"/>
</dbReference>
<dbReference type="PANTHER" id="PTHR43280:SF30">
    <property type="entry name" value="MMSAB OPERON REGULATORY PROTEIN"/>
    <property type="match status" value="1"/>
</dbReference>
<dbReference type="SMART" id="SM00342">
    <property type="entry name" value="HTH_ARAC"/>
    <property type="match status" value="1"/>
</dbReference>
<evidence type="ECO:0000256" key="1">
    <source>
        <dbReference type="ARBA" id="ARBA00023015"/>
    </source>
</evidence>
<dbReference type="InterPro" id="IPR037923">
    <property type="entry name" value="HTH-like"/>
</dbReference>
<keyword evidence="2" id="KW-0238">DNA-binding</keyword>
<dbReference type="InterPro" id="IPR020449">
    <property type="entry name" value="Tscrpt_reg_AraC-type_HTH"/>
</dbReference>
<dbReference type="GO" id="GO:0043565">
    <property type="term" value="F:sequence-specific DNA binding"/>
    <property type="evidence" value="ECO:0007669"/>
    <property type="project" value="InterPro"/>
</dbReference>
<dbReference type="Gene3D" id="2.60.120.10">
    <property type="entry name" value="Jelly Rolls"/>
    <property type="match status" value="1"/>
</dbReference>
<keyword evidence="3" id="KW-0804">Transcription</keyword>
<gene>
    <name evidence="4" type="ORF">GMA64_08225</name>
</gene>
<dbReference type="Pfam" id="PF02311">
    <property type="entry name" value="AraC_binding"/>
    <property type="match status" value="1"/>
</dbReference>
<dbReference type="RefSeq" id="WP_129821251.1">
    <property type="nucleotide sequence ID" value="NZ_JAQMIS010000003.1"/>
</dbReference>
<dbReference type="Pfam" id="PF12833">
    <property type="entry name" value="HTH_18"/>
    <property type="match status" value="1"/>
</dbReference>
<name>A0A6I3NGC9_9FIRM</name>
<accession>A0A6I3NGC9</accession>
<dbReference type="CDD" id="cd06986">
    <property type="entry name" value="cupin_MmsR-like_N"/>
    <property type="match status" value="1"/>
</dbReference>
<evidence type="ECO:0000313" key="4">
    <source>
        <dbReference type="EMBL" id="MTL94507.1"/>
    </source>
</evidence>
<dbReference type="InterPro" id="IPR014710">
    <property type="entry name" value="RmlC-like_jellyroll"/>
</dbReference>
<dbReference type="PROSITE" id="PS01124">
    <property type="entry name" value="HTH_ARAC_FAMILY_2"/>
    <property type="match status" value="1"/>
</dbReference>
<protein>
    <submittedName>
        <fullName evidence="4">Helix-turn-helix domain-containing protein</fullName>
    </submittedName>
</protein>
<dbReference type="InterPro" id="IPR003313">
    <property type="entry name" value="AraC-bd"/>
</dbReference>
<evidence type="ECO:0000256" key="3">
    <source>
        <dbReference type="ARBA" id="ARBA00023163"/>
    </source>
</evidence>
<sequence>MICFKPKSDYTKLDFMLYHCGTGECEKNSSWGPGVRDYYSLYYVYEGKGYLIIDGQEYEIKEGTCFLVPPHSLVSYRPNPSNQWGYYFVSFNGLHVDSYLGRLNLSPCSPISKCDRHEAIERCFELILTAGQFKHSMDLQALSGFYALLATLAEYSHSHQTKIQTMSKQSDYIRQAIEFIETNYARHITVEEISNYVGINRKYLTKLFNELMADSPKNYLIHFRIHKACNLLRKTNLTIQEISHSVGYTDALVFSKIFKKVIGTCPREYRSSNFIA</sequence>